<keyword evidence="14" id="KW-1185">Reference proteome</keyword>
<feature type="binding site" evidence="8">
    <location>
        <position position="180"/>
    </location>
    <ligand>
        <name>UDP-N-acetyl-alpha-D-muramoyl-L-alanyl-D-glutamate</name>
        <dbReference type="ChEBI" id="CHEBI:83900"/>
    </ligand>
</feature>
<keyword evidence="5 8" id="KW-0573">Peptidoglycan synthesis</keyword>
<dbReference type="PANTHER" id="PTHR23135">
    <property type="entry name" value="MUR LIGASE FAMILY MEMBER"/>
    <property type="match status" value="1"/>
</dbReference>
<feature type="domain" description="Mur ligase C-terminal" evidence="11">
    <location>
        <begin position="332"/>
        <end position="459"/>
    </location>
</feature>
<dbReference type="Gene3D" id="3.90.190.20">
    <property type="entry name" value="Mur ligase, C-terminal domain"/>
    <property type="match status" value="1"/>
</dbReference>
<dbReference type="InterPro" id="IPR036615">
    <property type="entry name" value="Mur_ligase_C_dom_sf"/>
</dbReference>
<dbReference type="InterPro" id="IPR013221">
    <property type="entry name" value="Mur_ligase_cen"/>
</dbReference>
<dbReference type="HAMAP" id="MF_00208">
    <property type="entry name" value="MurE"/>
    <property type="match status" value="1"/>
</dbReference>
<keyword evidence="8" id="KW-0067">ATP-binding</keyword>
<evidence type="ECO:0000313" key="14">
    <source>
        <dbReference type="Proteomes" id="UP000633365"/>
    </source>
</evidence>
<feature type="domain" description="Mur ligase N-terminal catalytic" evidence="10">
    <location>
        <begin position="23"/>
        <end position="80"/>
    </location>
</feature>
<evidence type="ECO:0000313" key="13">
    <source>
        <dbReference type="EMBL" id="MBK6089234.1"/>
    </source>
</evidence>
<dbReference type="Proteomes" id="UP000633365">
    <property type="component" value="Unassembled WGS sequence"/>
</dbReference>
<dbReference type="Pfam" id="PF01225">
    <property type="entry name" value="Mur_ligase"/>
    <property type="match status" value="1"/>
</dbReference>
<feature type="binding site" evidence="8">
    <location>
        <position position="29"/>
    </location>
    <ligand>
        <name>UDP-N-acetyl-alpha-D-muramoyl-L-alanyl-D-glutamate</name>
        <dbReference type="ChEBI" id="CHEBI:83900"/>
    </ligand>
</feature>
<dbReference type="InterPro" id="IPR035911">
    <property type="entry name" value="MurE/MurF_N"/>
</dbReference>
<dbReference type="SUPFAM" id="SSF53244">
    <property type="entry name" value="MurD-like peptide ligases, peptide-binding domain"/>
    <property type="match status" value="1"/>
</dbReference>
<keyword evidence="8" id="KW-0547">Nucleotide-binding</keyword>
<dbReference type="PANTHER" id="PTHR23135:SF4">
    <property type="entry name" value="UDP-N-ACETYLMURAMOYL-L-ALANYL-D-GLUTAMATE--2,6-DIAMINOPIMELATE LIGASE MURE HOMOLOG, CHLOROPLASTIC"/>
    <property type="match status" value="1"/>
</dbReference>
<dbReference type="Gene3D" id="3.40.1390.10">
    <property type="entry name" value="MurE/MurF, N-terminal domain"/>
    <property type="match status" value="1"/>
</dbReference>
<feature type="domain" description="Mur ligase central" evidence="12">
    <location>
        <begin position="109"/>
        <end position="311"/>
    </location>
</feature>
<dbReference type="GO" id="GO:0009252">
    <property type="term" value="P:peptidoglycan biosynthetic process"/>
    <property type="evidence" value="ECO:0007669"/>
    <property type="project" value="UniProtKB-UniRule"/>
</dbReference>
<evidence type="ECO:0000256" key="2">
    <source>
        <dbReference type="ARBA" id="ARBA00005898"/>
    </source>
</evidence>
<comment type="similarity">
    <text evidence="2 8">Belongs to the MurCDEF family. MurE subfamily.</text>
</comment>
<feature type="modified residue" description="N6-carboxylysine" evidence="8">
    <location>
        <position position="222"/>
    </location>
</feature>
<evidence type="ECO:0000259" key="12">
    <source>
        <dbReference type="Pfam" id="PF08245"/>
    </source>
</evidence>
<dbReference type="InterPro" id="IPR005761">
    <property type="entry name" value="UDP-N-AcMur-Glu-dNH2Pim_ligase"/>
</dbReference>
<dbReference type="GO" id="GO:0000287">
    <property type="term" value="F:magnesium ion binding"/>
    <property type="evidence" value="ECO:0007669"/>
    <property type="project" value="UniProtKB-UniRule"/>
</dbReference>
<keyword evidence="6 8" id="KW-0131">Cell cycle</keyword>
<keyword evidence="8 13" id="KW-0436">Ligase</keyword>
<dbReference type="Gene3D" id="3.40.1190.10">
    <property type="entry name" value="Mur-like, catalytic domain"/>
    <property type="match status" value="1"/>
</dbReference>
<comment type="cofactor">
    <cofactor evidence="8">
        <name>Mg(2+)</name>
        <dbReference type="ChEBI" id="CHEBI:18420"/>
    </cofactor>
</comment>
<dbReference type="Pfam" id="PF02875">
    <property type="entry name" value="Mur_ligase_C"/>
    <property type="match status" value="1"/>
</dbReference>
<comment type="caution">
    <text evidence="8">Lacks conserved residue(s) required for the propagation of feature annotation.</text>
</comment>
<dbReference type="NCBIfam" id="TIGR01085">
    <property type="entry name" value="murE"/>
    <property type="match status" value="1"/>
</dbReference>
<organism evidence="13 14">
    <name type="scientific">Ruminococcus difficilis</name>
    <dbReference type="NCBI Taxonomy" id="2763069"/>
    <lineage>
        <taxon>Bacteria</taxon>
        <taxon>Bacillati</taxon>
        <taxon>Bacillota</taxon>
        <taxon>Clostridia</taxon>
        <taxon>Eubacteriales</taxon>
        <taxon>Oscillospiraceae</taxon>
        <taxon>Ruminococcus</taxon>
    </lineage>
</organism>
<evidence type="ECO:0000256" key="3">
    <source>
        <dbReference type="ARBA" id="ARBA00022618"/>
    </source>
</evidence>
<dbReference type="Pfam" id="PF08245">
    <property type="entry name" value="Mur_ligase_M"/>
    <property type="match status" value="1"/>
</dbReference>
<feature type="binding site" evidence="8">
    <location>
        <position position="188"/>
    </location>
    <ligand>
        <name>UDP-N-acetyl-alpha-D-muramoyl-L-alanyl-D-glutamate</name>
        <dbReference type="ChEBI" id="CHEBI:83900"/>
    </ligand>
</feature>
<keyword evidence="3 8" id="KW-0132">Cell division</keyword>
<comment type="subcellular location">
    <subcellularLocation>
        <location evidence="8 9">Cytoplasm</location>
    </subcellularLocation>
</comment>
<dbReference type="AlphaFoldDB" id="A0A935C2E0"/>
<comment type="caution">
    <text evidence="13">The sequence shown here is derived from an EMBL/GenBank/DDBJ whole genome shotgun (WGS) entry which is preliminary data.</text>
</comment>
<evidence type="ECO:0000256" key="8">
    <source>
        <dbReference type="HAMAP-Rule" id="MF_00208"/>
    </source>
</evidence>
<keyword evidence="7 8" id="KW-0961">Cell wall biogenesis/degradation</keyword>
<dbReference type="GO" id="GO:0008360">
    <property type="term" value="P:regulation of cell shape"/>
    <property type="evidence" value="ECO:0007669"/>
    <property type="project" value="UniProtKB-KW"/>
</dbReference>
<dbReference type="InterPro" id="IPR036565">
    <property type="entry name" value="Mur-like_cat_sf"/>
</dbReference>
<evidence type="ECO:0000256" key="4">
    <source>
        <dbReference type="ARBA" id="ARBA00022960"/>
    </source>
</evidence>
<keyword evidence="8" id="KW-0460">Magnesium</keyword>
<gene>
    <name evidence="8" type="primary">murE</name>
    <name evidence="13" type="ORF">JKK62_11390</name>
</gene>
<keyword evidence="4 8" id="KW-0133">Cell shape</keyword>
<dbReference type="SUPFAM" id="SSF53623">
    <property type="entry name" value="MurD-like peptide ligases, catalytic domain"/>
    <property type="match status" value="1"/>
</dbReference>
<feature type="binding site" evidence="8">
    <location>
        <begin position="111"/>
        <end position="117"/>
    </location>
    <ligand>
        <name>ATP</name>
        <dbReference type="ChEBI" id="CHEBI:30616"/>
    </ligand>
</feature>
<protein>
    <recommendedName>
        <fullName evidence="8">UDP-N-acetylmuramyl-tripeptide synthetase</fullName>
        <ecNumber evidence="8">6.3.2.-</ecNumber>
    </recommendedName>
    <alternativeName>
        <fullName evidence="8">UDP-MurNAc-tripeptide synthetase</fullName>
    </alternativeName>
</protein>
<comment type="pathway">
    <text evidence="1 8 9">Cell wall biogenesis; peptidoglycan biosynthesis.</text>
</comment>
<accession>A0A935C2E0</accession>
<evidence type="ECO:0000256" key="5">
    <source>
        <dbReference type="ARBA" id="ARBA00022984"/>
    </source>
</evidence>
<proteinExistence type="inferred from homology"/>
<evidence type="ECO:0000259" key="11">
    <source>
        <dbReference type="Pfam" id="PF02875"/>
    </source>
</evidence>
<dbReference type="GO" id="GO:0051301">
    <property type="term" value="P:cell division"/>
    <property type="evidence" value="ECO:0007669"/>
    <property type="project" value="UniProtKB-KW"/>
</dbReference>
<name>A0A935C2E0_9FIRM</name>
<dbReference type="GO" id="GO:0071555">
    <property type="term" value="P:cell wall organization"/>
    <property type="evidence" value="ECO:0007669"/>
    <property type="project" value="UniProtKB-KW"/>
</dbReference>
<sequence>MKLYDLLKHVSYTVVQDGDPVISDVIYDSRKVEEGTVFVCLKGYTSDGHRYAQPAVEKGAAALVISDDLDFAVPENVAVVKTADTRLALALMSAEHFGNPAEELMTVAITGTKGKTTTTAMIAEIFEQAGIKTGTIGTLGIVYGGNTYKTDNTTPESYEIQKALRAMIDAGCKAMVIEASSIGLKHSRLAGMTFDAAVFTNFSDDHIGGVEHKDMAEYLYCKSLLFRQCRKAAANCDDPAWRDITKDFAGDILTYGFSEQAQLRAKNDRLLSENGFIGVHFETEGLKTLSLDVGVPGKFNAYNALAAICAVSFFDIPDKAIIDGLKIAHVQGRVEPVSVPGSYSLLIDYAHNALSMENVLTTLRQYNPNRLITMFGAGGNRPKVRRFEMGETSGRLSDLSVITEDNSRFEDVMDIIEDIKTGLHKTDGKYVVVPKRKEAIRYCMLNAEDGDIIVLAGKGHEDYQEIKGVKYHMDERELIREIIEEEKLS</sequence>
<dbReference type="EC" id="6.3.2.-" evidence="8"/>
<evidence type="ECO:0000256" key="6">
    <source>
        <dbReference type="ARBA" id="ARBA00023306"/>
    </source>
</evidence>
<dbReference type="InterPro" id="IPR004101">
    <property type="entry name" value="Mur_ligase_C"/>
</dbReference>
<evidence type="ECO:0000256" key="7">
    <source>
        <dbReference type="ARBA" id="ARBA00023316"/>
    </source>
</evidence>
<feature type="binding site" evidence="8">
    <location>
        <begin position="153"/>
        <end position="154"/>
    </location>
    <ligand>
        <name>UDP-N-acetyl-alpha-D-muramoyl-L-alanyl-D-glutamate</name>
        <dbReference type="ChEBI" id="CHEBI:83900"/>
    </ligand>
</feature>
<evidence type="ECO:0000256" key="1">
    <source>
        <dbReference type="ARBA" id="ARBA00004752"/>
    </source>
</evidence>
<dbReference type="GO" id="GO:0005524">
    <property type="term" value="F:ATP binding"/>
    <property type="evidence" value="ECO:0007669"/>
    <property type="project" value="UniProtKB-UniRule"/>
</dbReference>
<comment type="function">
    <text evidence="8">Catalyzes the addition of an amino acid to the nucleotide precursor UDP-N-acetylmuramoyl-L-alanyl-D-glutamate (UMAG) in the biosynthesis of bacterial cell-wall peptidoglycan.</text>
</comment>
<dbReference type="EMBL" id="JAEQMG010000118">
    <property type="protein sequence ID" value="MBK6089234.1"/>
    <property type="molecule type" value="Genomic_DNA"/>
</dbReference>
<dbReference type="GO" id="GO:0005737">
    <property type="term" value="C:cytoplasm"/>
    <property type="evidence" value="ECO:0007669"/>
    <property type="project" value="UniProtKB-SubCell"/>
</dbReference>
<reference evidence="13" key="1">
    <citation type="submission" date="2021-01" db="EMBL/GenBank/DDBJ databases">
        <title>Genome public.</title>
        <authorList>
            <person name="Liu C."/>
            <person name="Sun Q."/>
        </authorList>
    </citation>
    <scope>NUCLEOTIDE SEQUENCE</scope>
    <source>
        <strain evidence="13">M6</strain>
    </source>
</reference>
<keyword evidence="8" id="KW-0963">Cytoplasm</keyword>
<evidence type="ECO:0000256" key="9">
    <source>
        <dbReference type="RuleBase" id="RU004135"/>
    </source>
</evidence>
<dbReference type="SUPFAM" id="SSF63418">
    <property type="entry name" value="MurE/MurF N-terminal domain"/>
    <property type="match status" value="1"/>
</dbReference>
<dbReference type="InterPro" id="IPR000713">
    <property type="entry name" value="Mur_ligase_N"/>
</dbReference>
<evidence type="ECO:0000259" key="10">
    <source>
        <dbReference type="Pfam" id="PF01225"/>
    </source>
</evidence>
<feature type="binding site" evidence="8">
    <location>
        <position position="152"/>
    </location>
    <ligand>
        <name>UDP-N-acetyl-alpha-D-muramoyl-L-alanyl-D-glutamate</name>
        <dbReference type="ChEBI" id="CHEBI:83900"/>
    </ligand>
</feature>
<dbReference type="RefSeq" id="WP_201428011.1">
    <property type="nucleotide sequence ID" value="NZ_JAEQMG010000118.1"/>
</dbReference>
<dbReference type="NCBIfam" id="NF001126">
    <property type="entry name" value="PRK00139.1-4"/>
    <property type="match status" value="1"/>
</dbReference>
<comment type="PTM">
    <text evidence="8">Carboxylation is probably crucial for Mg(2+) binding and, consequently, for the gamma-phosphate positioning of ATP.</text>
</comment>
<dbReference type="GO" id="GO:0016881">
    <property type="term" value="F:acid-amino acid ligase activity"/>
    <property type="evidence" value="ECO:0007669"/>
    <property type="project" value="UniProtKB-UniRule"/>
</dbReference>